<comment type="caution">
    <text evidence="2">The sequence shown here is derived from an EMBL/GenBank/DDBJ whole genome shotgun (WGS) entry which is preliminary data.</text>
</comment>
<dbReference type="Proteomes" id="UP000004218">
    <property type="component" value="Unassembled WGS sequence"/>
</dbReference>
<proteinExistence type="predicted"/>
<evidence type="ECO:0000313" key="3">
    <source>
        <dbReference type="Proteomes" id="UP000004218"/>
    </source>
</evidence>
<keyword evidence="1" id="KW-1133">Transmembrane helix</keyword>
<dbReference type="EMBL" id="ACSH02000002">
    <property type="protein sequence ID" value="EFM49761.1"/>
    <property type="molecule type" value="Genomic_DNA"/>
</dbReference>
<name>E0DBY2_9CORY</name>
<reference evidence="2" key="1">
    <citation type="submission" date="2010-08" db="EMBL/GenBank/DDBJ databases">
        <authorList>
            <person name="Harkins D.M."/>
            <person name="Madupu R."/>
            <person name="Durkin A.S."/>
            <person name="Torralba M."/>
            <person name="Methe B."/>
            <person name="Sutton G.G."/>
            <person name="Nelson K.E."/>
        </authorList>
    </citation>
    <scope>NUCLEOTIDE SEQUENCE [LARGE SCALE GENOMIC DNA]</scope>
    <source>
        <strain evidence="2">ATCC 14266</strain>
    </source>
</reference>
<feature type="transmembrane region" description="Helical" evidence="1">
    <location>
        <begin position="71"/>
        <end position="91"/>
    </location>
</feature>
<keyword evidence="1" id="KW-0812">Transmembrane</keyword>
<gene>
    <name evidence="2" type="ORF">HMPREF0299_5825</name>
</gene>
<keyword evidence="1" id="KW-0472">Membrane</keyword>
<protein>
    <submittedName>
        <fullName evidence="2">Uncharacterized protein</fullName>
    </submittedName>
</protein>
<sequence length="136" mass="14741">MGMLVKIGSVVEAVEDAGEVGDESALVALPELLEPREEPWPLLELSEEPLEELKPENNDLNQARMLLRSRVPVLLAAVGAGAAGWALAAGAPIRVLPDTATDVAIAAMVLVRVIFLALCWRMVHIVTTRKKKRLQM</sequence>
<feature type="transmembrane region" description="Helical" evidence="1">
    <location>
        <begin position="103"/>
        <end position="123"/>
    </location>
</feature>
<dbReference type="AlphaFoldDB" id="E0DBY2"/>
<organism evidence="2 3">
    <name type="scientific">Corynebacterium matruchotii ATCC 14266</name>
    <dbReference type="NCBI Taxonomy" id="553207"/>
    <lineage>
        <taxon>Bacteria</taxon>
        <taxon>Bacillati</taxon>
        <taxon>Actinomycetota</taxon>
        <taxon>Actinomycetes</taxon>
        <taxon>Mycobacteriales</taxon>
        <taxon>Corynebacteriaceae</taxon>
        <taxon>Corynebacterium</taxon>
    </lineage>
</organism>
<accession>E0DBY2</accession>
<evidence type="ECO:0000313" key="2">
    <source>
        <dbReference type="EMBL" id="EFM49761.1"/>
    </source>
</evidence>
<keyword evidence="3" id="KW-1185">Reference proteome</keyword>
<evidence type="ECO:0000256" key="1">
    <source>
        <dbReference type="SAM" id="Phobius"/>
    </source>
</evidence>